<dbReference type="Gene3D" id="3.30.565.10">
    <property type="entry name" value="Histidine kinase-like ATPase, C-terminal domain"/>
    <property type="match status" value="1"/>
</dbReference>
<evidence type="ECO:0000313" key="16">
    <source>
        <dbReference type="Proteomes" id="UP000502677"/>
    </source>
</evidence>
<feature type="transmembrane region" description="Helical" evidence="12">
    <location>
        <begin position="26"/>
        <end position="46"/>
    </location>
</feature>
<evidence type="ECO:0000256" key="4">
    <source>
        <dbReference type="ARBA" id="ARBA00012438"/>
    </source>
</evidence>
<dbReference type="InterPro" id="IPR004358">
    <property type="entry name" value="Sig_transdc_His_kin-like_C"/>
</dbReference>
<dbReference type="InterPro" id="IPR005467">
    <property type="entry name" value="His_kinase_dom"/>
</dbReference>
<proteinExistence type="predicted"/>
<evidence type="ECO:0000313" key="15">
    <source>
        <dbReference type="EMBL" id="QIK62077.1"/>
    </source>
</evidence>
<dbReference type="CDD" id="cd00082">
    <property type="entry name" value="HisKA"/>
    <property type="match status" value="1"/>
</dbReference>
<evidence type="ECO:0000256" key="5">
    <source>
        <dbReference type="ARBA" id="ARBA00022553"/>
    </source>
</evidence>
<dbReference type="InterPro" id="IPR036097">
    <property type="entry name" value="HisK_dim/P_sf"/>
</dbReference>
<dbReference type="InterPro" id="IPR003594">
    <property type="entry name" value="HATPase_dom"/>
</dbReference>
<dbReference type="SUPFAM" id="SSF47384">
    <property type="entry name" value="Homodimeric domain of signal transducing histidine kinase"/>
    <property type="match status" value="1"/>
</dbReference>
<dbReference type="AlphaFoldDB" id="A0A6G7XCE6"/>
<dbReference type="PANTHER" id="PTHR45436:SF5">
    <property type="entry name" value="SENSOR HISTIDINE KINASE TRCS"/>
    <property type="match status" value="1"/>
</dbReference>
<sequence length="497" mass="52514">MTSAQAAEGPTKTAPRKHSWSLRTRIVAALAFTVILLSGTIAAIGLTSLQASLIQQLDGGLRALSSRVMVTSGMTGPDTPGGPGGDLVQLIDGPGVASGAVLVHVDASGASGVLLEEDFSTKQLSAEQLTAITSGWSDTPTRNITPGDGLGDYRFHIEQRGGVAMIVGLPLASVEQTISSLGINMALVAIAGCLVFGFLAAWYVRHELRPLEKVADAAEGIAETPLERGEVHLQHAEEPGPNAAGEVTRLVSGFNSMIDQVTQAFRARHDSEEKVRRFVSDASHELRTPLASIRGYSELTRRMSLELPKDAEYALGRIESESVRMTDLVEDLLLLARIDEGQELTSQPVDLTTLVSDAVNDAAVAGPDHEWLFDPEQNGAGAVTVTGDPARLQQVLVNLLANARIHTPEGTTVSVSLSEDTNWATVCVHDDGPGIPAEQLPKLFERFARGDASRTRATGSTGLGLAIIDAIVGAHGGELRVTSEPGDTSFIVRLPKK</sequence>
<dbReference type="Gene3D" id="1.10.287.130">
    <property type="match status" value="1"/>
</dbReference>
<dbReference type="InterPro" id="IPR003661">
    <property type="entry name" value="HisK_dim/P_dom"/>
</dbReference>
<evidence type="ECO:0000256" key="3">
    <source>
        <dbReference type="ARBA" id="ARBA00004236"/>
    </source>
</evidence>
<evidence type="ECO:0000256" key="10">
    <source>
        <dbReference type="ARBA" id="ARBA00023012"/>
    </source>
</evidence>
<dbReference type="KEGG" id="lvi:G7068_01820"/>
<dbReference type="PROSITE" id="PS50885">
    <property type="entry name" value="HAMP"/>
    <property type="match status" value="1"/>
</dbReference>
<keyword evidence="11 12" id="KW-0472">Membrane</keyword>
<dbReference type="EC" id="2.7.13.3" evidence="4"/>
<evidence type="ECO:0000256" key="12">
    <source>
        <dbReference type="SAM" id="Phobius"/>
    </source>
</evidence>
<dbReference type="Pfam" id="PF02518">
    <property type="entry name" value="HATPase_c"/>
    <property type="match status" value="1"/>
</dbReference>
<reference evidence="15 16" key="1">
    <citation type="submission" date="2020-03" db="EMBL/GenBank/DDBJ databases">
        <title>Leucobacter sp. nov., isolated from beetles.</title>
        <authorList>
            <person name="Hyun D.-W."/>
            <person name="Bae J.-W."/>
        </authorList>
    </citation>
    <scope>NUCLEOTIDE SEQUENCE [LARGE SCALE GENOMIC DNA]</scope>
    <source>
        <strain evidence="15 16">HDW9C</strain>
    </source>
</reference>
<dbReference type="PRINTS" id="PR00344">
    <property type="entry name" value="BCTRLSENSOR"/>
</dbReference>
<keyword evidence="5" id="KW-0597">Phosphoprotein</keyword>
<evidence type="ECO:0000256" key="8">
    <source>
        <dbReference type="ARBA" id="ARBA00022777"/>
    </source>
</evidence>
<evidence type="ECO:0000259" key="13">
    <source>
        <dbReference type="PROSITE" id="PS50109"/>
    </source>
</evidence>
<dbReference type="EMBL" id="CP049863">
    <property type="protein sequence ID" value="QIK62077.1"/>
    <property type="molecule type" value="Genomic_DNA"/>
</dbReference>
<dbReference type="SUPFAM" id="SSF55874">
    <property type="entry name" value="ATPase domain of HSP90 chaperone/DNA topoisomerase II/histidine kinase"/>
    <property type="match status" value="1"/>
</dbReference>
<dbReference type="GO" id="GO:0000155">
    <property type="term" value="F:phosphorelay sensor kinase activity"/>
    <property type="evidence" value="ECO:0007669"/>
    <property type="project" value="InterPro"/>
</dbReference>
<keyword evidence="10" id="KW-0902">Two-component regulatory system</keyword>
<dbReference type="CDD" id="cd00075">
    <property type="entry name" value="HATPase"/>
    <property type="match status" value="1"/>
</dbReference>
<dbReference type="SMART" id="SM00388">
    <property type="entry name" value="HisKA"/>
    <property type="match status" value="1"/>
</dbReference>
<keyword evidence="8 15" id="KW-0418">Kinase</keyword>
<keyword evidence="7 12" id="KW-0812">Transmembrane</keyword>
<accession>A0A6G7XCE6</accession>
<comment type="catalytic activity">
    <reaction evidence="1">
        <text>ATP + protein L-histidine = ADP + protein N-phospho-L-histidine.</text>
        <dbReference type="EC" id="2.7.13.3"/>
    </reaction>
</comment>
<gene>
    <name evidence="15" type="ORF">G7068_01820</name>
</gene>
<dbReference type="Proteomes" id="UP000502677">
    <property type="component" value="Chromosome"/>
</dbReference>
<comment type="subcellular location">
    <subcellularLocation>
        <location evidence="3">Cell membrane</location>
    </subcellularLocation>
</comment>
<dbReference type="Gene3D" id="6.10.340.10">
    <property type="match status" value="1"/>
</dbReference>
<keyword evidence="9 12" id="KW-1133">Transmembrane helix</keyword>
<dbReference type="InterPro" id="IPR050428">
    <property type="entry name" value="TCS_sensor_his_kinase"/>
</dbReference>
<dbReference type="Pfam" id="PF00512">
    <property type="entry name" value="HisKA"/>
    <property type="match status" value="1"/>
</dbReference>
<dbReference type="GO" id="GO:0005886">
    <property type="term" value="C:plasma membrane"/>
    <property type="evidence" value="ECO:0007669"/>
    <property type="project" value="UniProtKB-SubCell"/>
</dbReference>
<organism evidence="15 16">
    <name type="scientific">Leucobacter viscericola</name>
    <dbReference type="NCBI Taxonomy" id="2714935"/>
    <lineage>
        <taxon>Bacteria</taxon>
        <taxon>Bacillati</taxon>
        <taxon>Actinomycetota</taxon>
        <taxon>Actinomycetes</taxon>
        <taxon>Micrococcales</taxon>
        <taxon>Microbacteriaceae</taxon>
        <taxon>Leucobacter</taxon>
    </lineage>
</organism>
<dbReference type="InterPro" id="IPR036890">
    <property type="entry name" value="HATPase_C_sf"/>
</dbReference>
<name>A0A6G7XCE6_9MICO</name>
<keyword evidence="16" id="KW-1185">Reference proteome</keyword>
<evidence type="ECO:0000256" key="2">
    <source>
        <dbReference type="ARBA" id="ARBA00001968"/>
    </source>
</evidence>
<evidence type="ECO:0000256" key="9">
    <source>
        <dbReference type="ARBA" id="ARBA00022989"/>
    </source>
</evidence>
<dbReference type="PROSITE" id="PS50109">
    <property type="entry name" value="HIS_KIN"/>
    <property type="match status" value="1"/>
</dbReference>
<dbReference type="PANTHER" id="PTHR45436">
    <property type="entry name" value="SENSOR HISTIDINE KINASE YKOH"/>
    <property type="match status" value="1"/>
</dbReference>
<evidence type="ECO:0000256" key="11">
    <source>
        <dbReference type="ARBA" id="ARBA00023136"/>
    </source>
</evidence>
<protein>
    <recommendedName>
        <fullName evidence="4">histidine kinase</fullName>
        <ecNumber evidence="4">2.7.13.3</ecNumber>
    </recommendedName>
</protein>
<dbReference type="FunFam" id="1.10.287.130:FF:000001">
    <property type="entry name" value="Two-component sensor histidine kinase"/>
    <property type="match status" value="1"/>
</dbReference>
<evidence type="ECO:0000259" key="14">
    <source>
        <dbReference type="PROSITE" id="PS50885"/>
    </source>
</evidence>
<comment type="cofactor">
    <cofactor evidence="2">
        <name>a divalent metal cation</name>
        <dbReference type="ChEBI" id="CHEBI:60240"/>
    </cofactor>
</comment>
<dbReference type="RefSeq" id="WP_166288023.1">
    <property type="nucleotide sequence ID" value="NZ_CP049863.1"/>
</dbReference>
<feature type="transmembrane region" description="Helical" evidence="12">
    <location>
        <begin position="181"/>
        <end position="204"/>
    </location>
</feature>
<dbReference type="SMART" id="SM00387">
    <property type="entry name" value="HATPase_c"/>
    <property type="match status" value="1"/>
</dbReference>
<evidence type="ECO:0000256" key="7">
    <source>
        <dbReference type="ARBA" id="ARBA00022692"/>
    </source>
</evidence>
<evidence type="ECO:0000256" key="6">
    <source>
        <dbReference type="ARBA" id="ARBA00022679"/>
    </source>
</evidence>
<keyword evidence="6" id="KW-0808">Transferase</keyword>
<feature type="domain" description="Histidine kinase" evidence="13">
    <location>
        <begin position="281"/>
        <end position="497"/>
    </location>
</feature>
<dbReference type="FunFam" id="3.30.565.10:FF:000006">
    <property type="entry name" value="Sensor histidine kinase WalK"/>
    <property type="match status" value="1"/>
</dbReference>
<feature type="domain" description="HAMP" evidence="14">
    <location>
        <begin position="205"/>
        <end position="266"/>
    </location>
</feature>
<dbReference type="InterPro" id="IPR003660">
    <property type="entry name" value="HAMP_dom"/>
</dbReference>
<evidence type="ECO:0000256" key="1">
    <source>
        <dbReference type="ARBA" id="ARBA00000085"/>
    </source>
</evidence>
<dbReference type="GO" id="GO:0005509">
    <property type="term" value="F:calcium ion binding"/>
    <property type="evidence" value="ECO:0007669"/>
    <property type="project" value="UniProtKB-ARBA"/>
</dbReference>